<evidence type="ECO:0000313" key="4">
    <source>
        <dbReference type="EMBL" id="QDS69478.1"/>
    </source>
</evidence>
<dbReference type="GO" id="GO:0005634">
    <property type="term" value="C:nucleus"/>
    <property type="evidence" value="ECO:0007669"/>
    <property type="project" value="UniProtKB-SubCell"/>
</dbReference>
<organism evidence="4 5">
    <name type="scientific">Venturia effusa</name>
    <dbReference type="NCBI Taxonomy" id="50376"/>
    <lineage>
        <taxon>Eukaryota</taxon>
        <taxon>Fungi</taxon>
        <taxon>Dikarya</taxon>
        <taxon>Ascomycota</taxon>
        <taxon>Pezizomycotina</taxon>
        <taxon>Dothideomycetes</taxon>
        <taxon>Pleosporomycetidae</taxon>
        <taxon>Venturiales</taxon>
        <taxon>Venturiaceae</taxon>
        <taxon>Venturia</taxon>
    </lineage>
</organism>
<sequence>MYETFWGSQKQFAYSSGVAVMSRGKVGKGQRGQRRKYSKTGTRCSRVEVMRCEETFEHYTTTTENQYSATFSHSAPPPPTKPKSYDSLRRKGTTGPVPPDALISAGNESSKEEEEEEEMEEIVRPSTPGSALELLDSKTRWLFVHFLTQVSPYCIILDDDNGFRSHVLPFAVHCPLVRRAVCVTAAFHLSQKVPSLRADAEAGRGIVIKMLQDLASQSVTLPQHHERQFAQGPYPTGFDASGSDVSRASSPGASSYGLRDSPVEQQRVFADSSWCCLILLILGDLITGSADIMALRKTLVSFREGRKREGMGSGPLVDFLEYQSGLIEFVARPMSSTPGQDACESFHLDHRKYESSPAIQLTITQYNQCFKLARRVYHYRLQESTLTPEQAVELDHLSRDLKMILMSIDANVPGSHAPLWPCFVAGCEASTQVERDFFYTRLEIIWRKTWSRNPFVAMKGLLYIWSLGPNVNWAEKIKDLDHKRDALIRG</sequence>
<evidence type="ECO:0008006" key="6">
    <source>
        <dbReference type="Google" id="ProtNLM"/>
    </source>
</evidence>
<keyword evidence="2" id="KW-0539">Nucleus</keyword>
<protein>
    <recommendedName>
        <fullName evidence="6">Transcription factor domain-containing protein</fullName>
    </recommendedName>
</protein>
<evidence type="ECO:0000256" key="2">
    <source>
        <dbReference type="ARBA" id="ARBA00023242"/>
    </source>
</evidence>
<reference evidence="4 5" key="1">
    <citation type="submission" date="2019-07" db="EMBL/GenBank/DDBJ databases">
        <title>Finished genome of Venturia effusa.</title>
        <authorList>
            <person name="Young C.A."/>
            <person name="Cox M.P."/>
            <person name="Ganley A.R.D."/>
            <person name="David W.J."/>
        </authorList>
    </citation>
    <scope>NUCLEOTIDE SEQUENCE [LARGE SCALE GENOMIC DNA]</scope>
    <source>
        <strain evidence="5">albino</strain>
    </source>
</reference>
<evidence type="ECO:0000256" key="1">
    <source>
        <dbReference type="ARBA" id="ARBA00004123"/>
    </source>
</evidence>
<dbReference type="EMBL" id="CP042187">
    <property type="protein sequence ID" value="QDS69478.1"/>
    <property type="molecule type" value="Genomic_DNA"/>
</dbReference>
<dbReference type="PANTHER" id="PTHR37534">
    <property type="entry name" value="TRANSCRIPTIONAL ACTIVATOR PROTEIN UGA3"/>
    <property type="match status" value="1"/>
</dbReference>
<proteinExistence type="predicted"/>
<name>A0A517L1H7_9PEZI</name>
<accession>A0A517L1H7</accession>
<dbReference type="Proteomes" id="UP000316270">
    <property type="component" value="Chromosome 3"/>
</dbReference>
<keyword evidence="5" id="KW-1185">Reference proteome</keyword>
<dbReference type="PANTHER" id="PTHR37534:SF46">
    <property type="entry name" value="ZN(II)2CYS6 TRANSCRIPTION FACTOR (EUROFUNG)"/>
    <property type="match status" value="1"/>
</dbReference>
<gene>
    <name evidence="4" type="ORF">FKW77_006403</name>
</gene>
<evidence type="ECO:0000256" key="3">
    <source>
        <dbReference type="SAM" id="MobiDB-lite"/>
    </source>
</evidence>
<dbReference type="AlphaFoldDB" id="A0A517L1H7"/>
<comment type="subcellular location">
    <subcellularLocation>
        <location evidence="1">Nucleus</location>
    </subcellularLocation>
</comment>
<feature type="region of interest" description="Disordered" evidence="3">
    <location>
        <begin position="65"/>
        <end position="119"/>
    </location>
</feature>
<dbReference type="OrthoDB" id="5386330at2759"/>
<dbReference type="Pfam" id="PF11951">
    <property type="entry name" value="Fungal_trans_2"/>
    <property type="match status" value="2"/>
</dbReference>
<dbReference type="InterPro" id="IPR021858">
    <property type="entry name" value="Fun_TF"/>
</dbReference>
<evidence type="ECO:0000313" key="5">
    <source>
        <dbReference type="Proteomes" id="UP000316270"/>
    </source>
</evidence>
<dbReference type="STRING" id="50376.A0A517L1H7"/>